<name>A0A934Q8N6_9MICO</name>
<comment type="caution">
    <text evidence="1">The sequence shown here is derived from an EMBL/GenBank/DDBJ whole genome shotgun (WGS) entry which is preliminary data.</text>
</comment>
<evidence type="ECO:0000313" key="1">
    <source>
        <dbReference type="EMBL" id="MBK0418582.1"/>
    </source>
</evidence>
<sequence length="51" mass="5388">MHAHEWERAKLTDRGAKLLVPTVLIIAASPWAPVNTVSATVKGAIGSASKH</sequence>
<accession>A0A934Q8N6</accession>
<evidence type="ECO:0000313" key="2">
    <source>
        <dbReference type="Proteomes" id="UP000608530"/>
    </source>
</evidence>
<keyword evidence="2" id="KW-1185">Reference proteome</keyword>
<gene>
    <name evidence="1" type="ORF">JD276_05985</name>
</gene>
<reference evidence="1" key="1">
    <citation type="submission" date="2020-12" db="EMBL/GenBank/DDBJ databases">
        <title>Leucobacter sp. CAS1, isolated from Chromium sludge.</title>
        <authorList>
            <person name="Xu Z."/>
        </authorList>
    </citation>
    <scope>NUCLEOTIDE SEQUENCE</scope>
    <source>
        <strain evidence="1">CSA1</strain>
    </source>
</reference>
<dbReference type="Proteomes" id="UP000608530">
    <property type="component" value="Unassembled WGS sequence"/>
</dbReference>
<dbReference type="EMBL" id="JAEHOH010000007">
    <property type="protein sequence ID" value="MBK0418582.1"/>
    <property type="molecule type" value="Genomic_DNA"/>
</dbReference>
<organism evidence="1 2">
    <name type="scientific">Leucobacter chromiisoli</name>
    <dbReference type="NCBI Taxonomy" id="2796471"/>
    <lineage>
        <taxon>Bacteria</taxon>
        <taxon>Bacillati</taxon>
        <taxon>Actinomycetota</taxon>
        <taxon>Actinomycetes</taxon>
        <taxon>Micrococcales</taxon>
        <taxon>Microbacteriaceae</taxon>
        <taxon>Leucobacter</taxon>
    </lineage>
</organism>
<protein>
    <submittedName>
        <fullName evidence="1">Uncharacterized protein</fullName>
    </submittedName>
</protein>
<proteinExistence type="predicted"/>
<dbReference type="RefSeq" id="WP_017883926.1">
    <property type="nucleotide sequence ID" value="NZ_JAEHOH010000007.1"/>
</dbReference>
<dbReference type="AlphaFoldDB" id="A0A934Q8N6"/>